<dbReference type="AlphaFoldDB" id="A0A0P1AIU6"/>
<organism evidence="1 2">
    <name type="scientific">Plasmopara halstedii</name>
    <name type="common">Downy mildew of sunflower</name>
    <dbReference type="NCBI Taxonomy" id="4781"/>
    <lineage>
        <taxon>Eukaryota</taxon>
        <taxon>Sar</taxon>
        <taxon>Stramenopiles</taxon>
        <taxon>Oomycota</taxon>
        <taxon>Peronosporomycetes</taxon>
        <taxon>Peronosporales</taxon>
        <taxon>Peronosporaceae</taxon>
        <taxon>Plasmopara</taxon>
    </lineage>
</organism>
<dbReference type="EMBL" id="CCYD01000523">
    <property type="protein sequence ID" value="CEG40846.1"/>
    <property type="molecule type" value="Genomic_DNA"/>
</dbReference>
<name>A0A0P1AIU6_PLAHL</name>
<dbReference type="Proteomes" id="UP000054928">
    <property type="component" value="Unassembled WGS sequence"/>
</dbReference>
<reference evidence="2" key="1">
    <citation type="submission" date="2014-09" db="EMBL/GenBank/DDBJ databases">
        <authorList>
            <person name="Sharma Rahul"/>
            <person name="Thines Marco"/>
        </authorList>
    </citation>
    <scope>NUCLEOTIDE SEQUENCE [LARGE SCALE GENOMIC DNA]</scope>
</reference>
<evidence type="ECO:0000313" key="2">
    <source>
        <dbReference type="Proteomes" id="UP000054928"/>
    </source>
</evidence>
<sequence length="56" mass="6108">MVGKKFHSNNAPSDAVQTPAKCRIITSYVENTLLQRQWTGIAGAPSPCWDVPYGSD</sequence>
<keyword evidence="2" id="KW-1185">Reference proteome</keyword>
<evidence type="ECO:0000313" key="1">
    <source>
        <dbReference type="EMBL" id="CEG40846.1"/>
    </source>
</evidence>
<dbReference type="GeneID" id="36406080"/>
<dbReference type="RefSeq" id="XP_024577215.1">
    <property type="nucleotide sequence ID" value="XM_024726549.1"/>
</dbReference>
<accession>A0A0P1AIU6</accession>
<protein>
    <submittedName>
        <fullName evidence="1">Uncharacterized protein</fullName>
    </submittedName>
</protein>
<proteinExistence type="predicted"/>